<sequence>MIYLATCSDHPAGVPEDHLLLEGLARNGPAAAIRPWDDGDWRLSSGDLCVIRSTWNYVDKRDEFASWQRVVAARGRLVNPLDVIEWNIDKKHLLELQSRGAPTAPTVLVAAGVACRLEEHFGAFGCEELVVKPTVGAGSSGLEVYSMVDARGDAGRSWAYDVLLQPLVPAIRTEGEWSLVFVAGVFQHAVRKRPARGDIRSQPEFGATVTAEAPPNHVLAAAEQTIAAGPMTTFARIDLVDNSGTALLMEAEYIEPQLFLEGQPATVRALAEALTALHG</sequence>
<name>A0A5C6AIW5_9BACT</name>
<evidence type="ECO:0000313" key="1">
    <source>
        <dbReference type="EMBL" id="TWT99964.1"/>
    </source>
</evidence>
<proteinExistence type="predicted"/>
<gene>
    <name evidence="1" type="primary">dcsG</name>
    <name evidence="1" type="ORF">Pla108_09080</name>
</gene>
<organism evidence="1 2">
    <name type="scientific">Botrimarina colliarenosi</name>
    <dbReference type="NCBI Taxonomy" id="2528001"/>
    <lineage>
        <taxon>Bacteria</taxon>
        <taxon>Pseudomonadati</taxon>
        <taxon>Planctomycetota</taxon>
        <taxon>Planctomycetia</taxon>
        <taxon>Pirellulales</taxon>
        <taxon>Lacipirellulaceae</taxon>
        <taxon>Botrimarina</taxon>
    </lineage>
</organism>
<dbReference type="InterPro" id="IPR053191">
    <property type="entry name" value="DcsG_Biosynth_Enzyme"/>
</dbReference>
<dbReference type="AlphaFoldDB" id="A0A5C6AIW5"/>
<accession>A0A5C6AIW5</accession>
<reference evidence="1 2" key="1">
    <citation type="submission" date="2019-02" db="EMBL/GenBank/DDBJ databases">
        <title>Deep-cultivation of Planctomycetes and their phenomic and genomic characterization uncovers novel biology.</title>
        <authorList>
            <person name="Wiegand S."/>
            <person name="Jogler M."/>
            <person name="Boedeker C."/>
            <person name="Pinto D."/>
            <person name="Vollmers J."/>
            <person name="Rivas-Marin E."/>
            <person name="Kohn T."/>
            <person name="Peeters S.H."/>
            <person name="Heuer A."/>
            <person name="Rast P."/>
            <person name="Oberbeckmann S."/>
            <person name="Bunk B."/>
            <person name="Jeske O."/>
            <person name="Meyerdierks A."/>
            <person name="Storesund J.E."/>
            <person name="Kallscheuer N."/>
            <person name="Luecker S."/>
            <person name="Lage O.M."/>
            <person name="Pohl T."/>
            <person name="Merkel B.J."/>
            <person name="Hornburger P."/>
            <person name="Mueller R.-W."/>
            <person name="Bruemmer F."/>
            <person name="Labrenz M."/>
            <person name="Spormann A.M."/>
            <person name="Op Den Camp H."/>
            <person name="Overmann J."/>
            <person name="Amann R."/>
            <person name="Jetten M.S.M."/>
            <person name="Mascher T."/>
            <person name="Medema M.H."/>
            <person name="Devos D.P."/>
            <person name="Kaster A.-K."/>
            <person name="Ovreas L."/>
            <person name="Rohde M."/>
            <person name="Galperin M.Y."/>
            <person name="Jogler C."/>
        </authorList>
    </citation>
    <scope>NUCLEOTIDE SEQUENCE [LARGE SCALE GENOMIC DNA]</scope>
    <source>
        <strain evidence="1 2">Pla108</strain>
    </source>
</reference>
<dbReference type="SUPFAM" id="SSF56059">
    <property type="entry name" value="Glutathione synthetase ATP-binding domain-like"/>
    <property type="match status" value="1"/>
</dbReference>
<dbReference type="EC" id="6.3.3.5" evidence="1"/>
<dbReference type="RefSeq" id="WP_146443413.1">
    <property type="nucleotide sequence ID" value="NZ_SJPR01000001.1"/>
</dbReference>
<dbReference type="Proteomes" id="UP000317421">
    <property type="component" value="Unassembled WGS sequence"/>
</dbReference>
<keyword evidence="1" id="KW-0436">Ligase</keyword>
<dbReference type="PANTHER" id="PTHR39217:SF1">
    <property type="entry name" value="GLUTATHIONE SYNTHETASE"/>
    <property type="match status" value="1"/>
</dbReference>
<evidence type="ECO:0000313" key="2">
    <source>
        <dbReference type="Proteomes" id="UP000317421"/>
    </source>
</evidence>
<keyword evidence="2" id="KW-1185">Reference proteome</keyword>
<dbReference type="EMBL" id="SJPR01000001">
    <property type="protein sequence ID" value="TWT99964.1"/>
    <property type="molecule type" value="Genomic_DNA"/>
</dbReference>
<dbReference type="OrthoDB" id="3373978at2"/>
<comment type="caution">
    <text evidence="1">The sequence shown here is derived from an EMBL/GenBank/DDBJ whole genome shotgun (WGS) entry which is preliminary data.</text>
</comment>
<dbReference type="PANTHER" id="PTHR39217">
    <property type="match status" value="1"/>
</dbReference>
<dbReference type="GO" id="GO:0016874">
    <property type="term" value="F:ligase activity"/>
    <property type="evidence" value="ECO:0007669"/>
    <property type="project" value="UniProtKB-KW"/>
</dbReference>
<protein>
    <submittedName>
        <fullName evidence="1">Cycloserine biosynthesis protein DcsG</fullName>
        <ecNumber evidence="1">6.3.3.5</ecNumber>
    </submittedName>
</protein>